<dbReference type="Proteomes" id="UP000027601">
    <property type="component" value="Unassembled WGS sequence"/>
</dbReference>
<sequence length="204" mass="24600">MEKSPLDSVFVKGYILVPKALMESRLADRSKVCSEFEAFMLVLCHVNYRDATFDVYGTNELCKRGESFRSMQTWADMFGWSRAKTRRYFEKLEKINVIMLLAHKRTTHIRVINYDLWTGVRKDAYKKDPNYEKEFQEFWDYYHETTQMRKVNIARAKKEWSMLTAEERKLAYKNVDNYYYYLTNTRYCKQAASYLKDKSFLDED</sequence>
<organism evidence="1 2">
    <name type="scientific">Bacteroides graminisolvens DSM 19988 = JCM 15093</name>
    <dbReference type="NCBI Taxonomy" id="1121097"/>
    <lineage>
        <taxon>Bacteria</taxon>
        <taxon>Pseudomonadati</taxon>
        <taxon>Bacteroidota</taxon>
        <taxon>Bacteroidia</taxon>
        <taxon>Bacteroidales</taxon>
        <taxon>Bacteroidaceae</taxon>
        <taxon>Bacteroides</taxon>
    </lineage>
</organism>
<dbReference type="RefSeq" id="WP_024997749.1">
    <property type="nucleotide sequence ID" value="NZ_ATZI01000018.1"/>
</dbReference>
<protein>
    <submittedName>
        <fullName evidence="1">Uncharacterized protein</fullName>
    </submittedName>
</protein>
<dbReference type="eggNOG" id="ENOG5030IFQ">
    <property type="taxonomic scope" value="Bacteria"/>
</dbReference>
<proteinExistence type="predicted"/>
<keyword evidence="2" id="KW-1185">Reference proteome</keyword>
<comment type="caution">
    <text evidence="1">The sequence shown here is derived from an EMBL/GenBank/DDBJ whole genome shotgun (WGS) entry which is preliminary data.</text>
</comment>
<evidence type="ECO:0000313" key="1">
    <source>
        <dbReference type="EMBL" id="GAK38247.1"/>
    </source>
</evidence>
<gene>
    <name evidence="1" type="ORF">JCM15093_3574</name>
</gene>
<dbReference type="EMBL" id="BAJS01000048">
    <property type="protein sequence ID" value="GAK38247.1"/>
    <property type="molecule type" value="Genomic_DNA"/>
</dbReference>
<accession>A0A069D751</accession>
<name>A0A069D751_9BACE</name>
<dbReference type="OrthoDB" id="1046444at2"/>
<dbReference type="AlphaFoldDB" id="A0A069D751"/>
<evidence type="ECO:0000313" key="2">
    <source>
        <dbReference type="Proteomes" id="UP000027601"/>
    </source>
</evidence>
<reference evidence="1 2" key="1">
    <citation type="journal article" date="2015" name="Microbes Environ.">
        <title>Distribution and evolution of nitrogen fixation genes in the phylum bacteroidetes.</title>
        <authorList>
            <person name="Inoue J."/>
            <person name="Oshima K."/>
            <person name="Suda W."/>
            <person name="Sakamoto M."/>
            <person name="Iino T."/>
            <person name="Noda S."/>
            <person name="Hongoh Y."/>
            <person name="Hattori M."/>
            <person name="Ohkuma M."/>
        </authorList>
    </citation>
    <scope>NUCLEOTIDE SEQUENCE [LARGE SCALE GENOMIC DNA]</scope>
    <source>
        <strain evidence="1 2">JCM 15093</strain>
    </source>
</reference>
<dbReference type="STRING" id="1121097.GCA_000428125_02814"/>